<organism evidence="2 3">
    <name type="scientific">Niveomyces insectorum RCEF 264</name>
    <dbReference type="NCBI Taxonomy" id="1081102"/>
    <lineage>
        <taxon>Eukaryota</taxon>
        <taxon>Fungi</taxon>
        <taxon>Dikarya</taxon>
        <taxon>Ascomycota</taxon>
        <taxon>Pezizomycotina</taxon>
        <taxon>Sordariomycetes</taxon>
        <taxon>Hypocreomycetidae</taxon>
        <taxon>Hypocreales</taxon>
        <taxon>Cordycipitaceae</taxon>
        <taxon>Niveomyces</taxon>
    </lineage>
</organism>
<keyword evidence="3" id="KW-1185">Reference proteome</keyword>
<protein>
    <submittedName>
        <fullName evidence="2">Uncharacterized protein</fullName>
    </submittedName>
</protein>
<dbReference type="AlphaFoldDB" id="A0A168A420"/>
<sequence>MHRPRRRCPPSRQRHYNRLSHVILEISKSLSELARLGRPGQWVLHQQDLYRASINTQRQRNPGDDVALRGLTCHGALVDDRALIWRGDGPVPNFEDLAFWEGKLKALEEAIKDVKARCVQPAFEPEDLRFLESLEQEKGHFFRVALADRKQWAVGERHAVFNILFDLAKRGRPYHQILLDEDVYHPAIDPRVATRNAEKSVRIQDAVFTGRAQWVGDGDLVIRYELFWDGNGPQPNFADDDYWIAKADDLRAKRREVEHAEKEGIEPVFSADERQALEALEAQENHLFAQFARARKANPAVVQETAEARAAAKERKDAIVRVQDELWALWDRGLAGQWILHQERDVYMPRRDTRPHERKHNNDDDDDDNPDGRTVLHWPERLCYDGDRPLAELDTAYWQAKAAELRKRRDRLDAEADAGRAPTHGFTEGEQMRIRLLEAELAAALSADSDDGEKAEAKAVEAWLRPPPSSLSLSPLLSWQSPSRSPSPRPSPPPAALDPSSRAKKRGSPDVAEGQACHPDPRKKRKRHTKEEEESSEQKQSRPPAKRSKGPAQLSAPPTIAGSRSASRRKAVKPPQKGGGSLTARGLSALPPEHPNDAPKGMDSLARKQRVRQAKTKGFRGKGGTADKKQPRRQAGEPGVKPGPASGRLRRSARIAAQPPKTYR</sequence>
<accession>A0A168A420</accession>
<evidence type="ECO:0000256" key="1">
    <source>
        <dbReference type="SAM" id="MobiDB-lite"/>
    </source>
</evidence>
<feature type="region of interest" description="Disordered" evidence="1">
    <location>
        <begin position="465"/>
        <end position="664"/>
    </location>
</feature>
<dbReference type="Proteomes" id="UP000076874">
    <property type="component" value="Unassembled WGS sequence"/>
</dbReference>
<evidence type="ECO:0000313" key="2">
    <source>
        <dbReference type="EMBL" id="OAA68217.1"/>
    </source>
</evidence>
<feature type="region of interest" description="Disordered" evidence="1">
    <location>
        <begin position="350"/>
        <end position="373"/>
    </location>
</feature>
<reference evidence="2 3" key="1">
    <citation type="journal article" date="2016" name="Genome Biol. Evol.">
        <title>Divergent and convergent evolution of fungal pathogenicity.</title>
        <authorList>
            <person name="Shang Y."/>
            <person name="Xiao G."/>
            <person name="Zheng P."/>
            <person name="Cen K."/>
            <person name="Zhan S."/>
            <person name="Wang C."/>
        </authorList>
    </citation>
    <scope>NUCLEOTIDE SEQUENCE [LARGE SCALE GENOMIC DNA]</scope>
    <source>
        <strain evidence="2 3">RCEF 264</strain>
    </source>
</reference>
<gene>
    <name evidence="2" type="ORF">SPI_00412</name>
</gene>
<comment type="caution">
    <text evidence="2">The sequence shown here is derived from an EMBL/GenBank/DDBJ whole genome shotgun (WGS) entry which is preliminary data.</text>
</comment>
<dbReference type="EMBL" id="AZHD01000001">
    <property type="protein sequence ID" value="OAA68217.1"/>
    <property type="molecule type" value="Genomic_DNA"/>
</dbReference>
<evidence type="ECO:0000313" key="3">
    <source>
        <dbReference type="Proteomes" id="UP000076874"/>
    </source>
</evidence>
<feature type="compositionally biased region" description="Low complexity" evidence="1">
    <location>
        <begin position="470"/>
        <end position="484"/>
    </location>
</feature>
<feature type="compositionally biased region" description="Pro residues" evidence="1">
    <location>
        <begin position="485"/>
        <end position="496"/>
    </location>
</feature>
<proteinExistence type="predicted"/>
<feature type="compositionally biased region" description="Basic residues" evidence="1">
    <location>
        <begin position="607"/>
        <end position="620"/>
    </location>
</feature>
<name>A0A168A420_9HYPO</name>